<evidence type="ECO:0000313" key="6">
    <source>
        <dbReference type="Proteomes" id="UP000070383"/>
    </source>
</evidence>
<evidence type="ECO:0000256" key="1">
    <source>
        <dbReference type="ARBA" id="ARBA00007358"/>
    </source>
</evidence>
<dbReference type="InterPro" id="IPR001670">
    <property type="entry name" value="ADH_Fe/GldA"/>
</dbReference>
<keyword evidence="2" id="KW-0560">Oxidoreductase</keyword>
<keyword evidence="6" id="KW-1185">Reference proteome</keyword>
<evidence type="ECO:0000259" key="4">
    <source>
        <dbReference type="Pfam" id="PF25137"/>
    </source>
</evidence>
<comment type="similarity">
    <text evidence="1">Belongs to the iron-containing alcohol dehydrogenase family.</text>
</comment>
<evidence type="ECO:0000259" key="3">
    <source>
        <dbReference type="Pfam" id="PF00465"/>
    </source>
</evidence>
<dbReference type="GO" id="GO:0004022">
    <property type="term" value="F:alcohol dehydrogenase (NAD+) activity"/>
    <property type="evidence" value="ECO:0007669"/>
    <property type="project" value="UniProtKB-ARBA"/>
</dbReference>
<feature type="domain" description="Fe-containing alcohol dehydrogenase-like C-terminal" evidence="4">
    <location>
        <begin position="166"/>
        <end position="361"/>
    </location>
</feature>
<dbReference type="OrthoDB" id="9815791at2"/>
<dbReference type="Gene3D" id="3.40.50.1970">
    <property type="match status" value="1"/>
</dbReference>
<feature type="domain" description="Alcohol dehydrogenase iron-type/glycerol dehydrogenase GldA" evidence="3">
    <location>
        <begin position="17"/>
        <end position="155"/>
    </location>
</feature>
<dbReference type="Proteomes" id="UP000070383">
    <property type="component" value="Unassembled WGS sequence"/>
</dbReference>
<dbReference type="GO" id="GO:0046872">
    <property type="term" value="F:metal ion binding"/>
    <property type="evidence" value="ECO:0007669"/>
    <property type="project" value="InterPro"/>
</dbReference>
<dbReference type="PANTHER" id="PTHR11496:SF102">
    <property type="entry name" value="ALCOHOL DEHYDROGENASE 4"/>
    <property type="match status" value="1"/>
</dbReference>
<protein>
    <submittedName>
        <fullName evidence="5">Alcohol dehydrogenase, iron-dependent</fullName>
    </submittedName>
</protein>
<dbReference type="PATRIC" id="fig|33036.3.peg.1671"/>
<reference evidence="6" key="1">
    <citation type="submission" date="2016-01" db="EMBL/GenBank/DDBJ databases">
        <authorList>
            <person name="Mitreva M."/>
            <person name="Pepin K.H."/>
            <person name="Mihindukulasuriya K.A."/>
            <person name="Fulton R."/>
            <person name="Fronick C."/>
            <person name="O'Laughlin M."/>
            <person name="Miner T."/>
            <person name="Herter B."/>
            <person name="Rosa B.A."/>
            <person name="Cordes M."/>
            <person name="Tomlinson C."/>
            <person name="Wollam A."/>
            <person name="Palsikar V.B."/>
            <person name="Mardis E.R."/>
            <person name="Wilson R.K."/>
        </authorList>
    </citation>
    <scope>NUCLEOTIDE SEQUENCE [LARGE SCALE GENOMIC DNA]</scope>
    <source>
        <strain evidence="6">MJR8151</strain>
    </source>
</reference>
<dbReference type="Pfam" id="PF25137">
    <property type="entry name" value="ADH_Fe_C"/>
    <property type="match status" value="1"/>
</dbReference>
<dbReference type="AlphaFoldDB" id="A0A133KB95"/>
<evidence type="ECO:0000313" key="5">
    <source>
        <dbReference type="EMBL" id="KWZ76735.1"/>
    </source>
</evidence>
<dbReference type="STRING" id="33036.HMPREF3200_01688"/>
<dbReference type="SUPFAM" id="SSF56796">
    <property type="entry name" value="Dehydroquinate synthase-like"/>
    <property type="match status" value="1"/>
</dbReference>
<dbReference type="Gene3D" id="1.20.1090.10">
    <property type="entry name" value="Dehydroquinate synthase-like - alpha domain"/>
    <property type="match status" value="1"/>
</dbReference>
<dbReference type="RefSeq" id="WP_060929820.1">
    <property type="nucleotide sequence ID" value="NZ_KQ955289.1"/>
</dbReference>
<accession>A0A133KB95</accession>
<dbReference type="CDD" id="cd08180">
    <property type="entry name" value="PDD"/>
    <property type="match status" value="1"/>
</dbReference>
<dbReference type="Pfam" id="PF00465">
    <property type="entry name" value="Fe-ADH"/>
    <property type="match status" value="1"/>
</dbReference>
<name>A0A133KB95_9FIRM</name>
<dbReference type="InterPro" id="IPR039697">
    <property type="entry name" value="Alcohol_dehydrogenase_Fe"/>
</dbReference>
<comment type="caution">
    <text evidence="5">The sequence shown here is derived from an EMBL/GenBank/DDBJ whole genome shotgun (WGS) entry which is preliminary data.</text>
</comment>
<dbReference type="FunFam" id="1.20.1090.10:FF:000001">
    <property type="entry name" value="Aldehyde-alcohol dehydrogenase"/>
    <property type="match status" value="1"/>
</dbReference>
<dbReference type="InterPro" id="IPR056798">
    <property type="entry name" value="ADH_Fe_C"/>
</dbReference>
<dbReference type="FunFam" id="3.40.50.1970:FF:000003">
    <property type="entry name" value="Alcohol dehydrogenase, iron-containing"/>
    <property type="match status" value="1"/>
</dbReference>
<gene>
    <name evidence="5" type="ORF">HMPREF3200_01688</name>
</gene>
<dbReference type="EMBL" id="LRPM01000071">
    <property type="protein sequence ID" value="KWZ76735.1"/>
    <property type="molecule type" value="Genomic_DNA"/>
</dbReference>
<dbReference type="PANTHER" id="PTHR11496">
    <property type="entry name" value="ALCOHOL DEHYDROGENASE"/>
    <property type="match status" value="1"/>
</dbReference>
<organism evidence="5 6">
    <name type="scientific">Anaerococcus tetradius</name>
    <dbReference type="NCBI Taxonomy" id="33036"/>
    <lineage>
        <taxon>Bacteria</taxon>
        <taxon>Bacillati</taxon>
        <taxon>Bacillota</taxon>
        <taxon>Tissierellia</taxon>
        <taxon>Tissierellales</taxon>
        <taxon>Peptoniphilaceae</taxon>
        <taxon>Anaerococcus</taxon>
    </lineage>
</organism>
<sequence length="361" mass="39918">MTFSVKPTINVGDDSLKILNSLDVNKIFFVTDPFVVESKMIDQVTSLLNKNISYDIFSEIKPDPSQELVEEGKKALKASNPELVCAIGGGSAIDATKAIIYDIYKEEKVKKTFVAIPTTAGTGSESTNFAVVTVGSDKKVLIDDIILPDYALLIPKFTKTVPNFITADTGMDVLTHAIEAYISKNASIYTDTFSKTCIETVFEILPKVYDDGDRLKLREKMLEVSNMAGIAFNNAGLGINHSLAHTIGGTFHISHGRLNAILLPYVIEYNCKNSDDTRKKLDDLAQKLNHRDYTCLIKVIKEMNKKFNIPEKLSGLGKIDEKTYQDSIDKMALTALNDRCTPTNPALVTKFDLANILRDAF</sequence>
<evidence type="ECO:0000256" key="2">
    <source>
        <dbReference type="ARBA" id="ARBA00023002"/>
    </source>
</evidence>
<proteinExistence type="inferred from homology"/>